<evidence type="ECO:0000256" key="2">
    <source>
        <dbReference type="SAM" id="Phobius"/>
    </source>
</evidence>
<evidence type="ECO:0000256" key="1">
    <source>
        <dbReference type="ARBA" id="ARBA00023002"/>
    </source>
</evidence>
<keyword evidence="1" id="KW-0560">Oxidoreductase</keyword>
<proteinExistence type="predicted"/>
<sequence length="344" mass="38984">MLTNILSFFRDNDKLLLHSLLYTTTITLSALVISRYFKSRSWSKLKASPFYKPMEGKVCIITGANSGIGYETAKELAKLKATVVLGCRSMIRGQEALEKLKKEVQDGQIVLMELNLASFDSIKNFAKNVMKQYPKIHVLINNAGVSVPIKEKLTTKEGYEVHFGINHVGHFLLTNLLIERIQKSSTDMEQTKVVIVGSSLMDRGTIDFDNLNGEKGFVQKGHSNPAYCNSKLMNYYFGAELYLKYADKGVDVCVVCPGWCYTNLFRHADIKFYQKVMIFPIAMMYMRSANQGAQSVVHCAISPNQTKHFPPIFRDFAPYIPKHEYNDEVSKKLWDVTAKLTSIQ</sequence>
<dbReference type="PaxDb" id="121845-A0A1S3DB53"/>
<feature type="transmembrane region" description="Helical" evidence="2">
    <location>
        <begin position="20"/>
        <end position="37"/>
    </location>
</feature>
<dbReference type="Pfam" id="PF00106">
    <property type="entry name" value="adh_short"/>
    <property type="match status" value="1"/>
</dbReference>
<dbReference type="InterPro" id="IPR036291">
    <property type="entry name" value="NAD(P)-bd_dom_sf"/>
</dbReference>
<dbReference type="SUPFAM" id="SSF51735">
    <property type="entry name" value="NAD(P)-binding Rossmann-fold domains"/>
    <property type="match status" value="1"/>
</dbReference>
<dbReference type="GeneID" id="103515112"/>
<organism evidence="3 4">
    <name type="scientific">Diaphorina citri</name>
    <name type="common">Asian citrus psyllid</name>
    <dbReference type="NCBI Taxonomy" id="121845"/>
    <lineage>
        <taxon>Eukaryota</taxon>
        <taxon>Metazoa</taxon>
        <taxon>Ecdysozoa</taxon>
        <taxon>Arthropoda</taxon>
        <taxon>Hexapoda</taxon>
        <taxon>Insecta</taxon>
        <taxon>Pterygota</taxon>
        <taxon>Neoptera</taxon>
        <taxon>Paraneoptera</taxon>
        <taxon>Hemiptera</taxon>
        <taxon>Sternorrhyncha</taxon>
        <taxon>Psylloidea</taxon>
        <taxon>Psyllidae</taxon>
        <taxon>Diaphorininae</taxon>
        <taxon>Diaphorina</taxon>
    </lineage>
</organism>
<dbReference type="InterPro" id="IPR002347">
    <property type="entry name" value="SDR_fam"/>
</dbReference>
<dbReference type="PRINTS" id="PR00081">
    <property type="entry name" value="GDHRDH"/>
</dbReference>
<dbReference type="AlphaFoldDB" id="A0A1S3DB53"/>
<dbReference type="Proteomes" id="UP000079169">
    <property type="component" value="Unplaced"/>
</dbReference>
<evidence type="ECO:0000313" key="4">
    <source>
        <dbReference type="RefSeq" id="XP_008478257.1"/>
    </source>
</evidence>
<gene>
    <name evidence="4" type="primary">LOC103515112</name>
</gene>
<dbReference type="STRING" id="121845.A0A1S3DB53"/>
<protein>
    <submittedName>
        <fullName evidence="4">Retinol dehydrogenase 12-like isoform X6</fullName>
    </submittedName>
</protein>
<dbReference type="PANTHER" id="PTHR43157:SF31">
    <property type="entry name" value="PHOSPHATIDYLINOSITOL-GLYCAN BIOSYNTHESIS CLASS F PROTEIN"/>
    <property type="match status" value="1"/>
</dbReference>
<evidence type="ECO:0000313" key="3">
    <source>
        <dbReference type="Proteomes" id="UP000079169"/>
    </source>
</evidence>
<reference evidence="4" key="1">
    <citation type="submission" date="2025-08" db="UniProtKB">
        <authorList>
            <consortium name="RefSeq"/>
        </authorList>
    </citation>
    <scope>IDENTIFICATION</scope>
</reference>
<keyword evidence="2" id="KW-1133">Transmembrane helix</keyword>
<keyword evidence="2" id="KW-0812">Transmembrane</keyword>
<accession>A0A1S3DB53</accession>
<keyword evidence="2" id="KW-0472">Membrane</keyword>
<dbReference type="RefSeq" id="XP_008478257.1">
    <property type="nucleotide sequence ID" value="XM_008480035.3"/>
</dbReference>
<keyword evidence="3" id="KW-1185">Reference proteome</keyword>
<dbReference type="GO" id="GO:0016491">
    <property type="term" value="F:oxidoreductase activity"/>
    <property type="evidence" value="ECO:0007669"/>
    <property type="project" value="UniProtKB-KW"/>
</dbReference>
<dbReference type="PANTHER" id="PTHR43157">
    <property type="entry name" value="PHOSPHATIDYLINOSITOL-GLYCAN BIOSYNTHESIS CLASS F PROTEIN-RELATED"/>
    <property type="match status" value="1"/>
</dbReference>
<name>A0A1S3DB53_DIACI</name>
<dbReference type="Gene3D" id="3.40.50.720">
    <property type="entry name" value="NAD(P)-binding Rossmann-like Domain"/>
    <property type="match status" value="1"/>
</dbReference>